<organism evidence="2 3">
    <name type="scientific">Halogeometricum luteum</name>
    <dbReference type="NCBI Taxonomy" id="2950537"/>
    <lineage>
        <taxon>Archaea</taxon>
        <taxon>Methanobacteriati</taxon>
        <taxon>Methanobacteriota</taxon>
        <taxon>Stenosarchaea group</taxon>
        <taxon>Halobacteria</taxon>
        <taxon>Halobacteriales</taxon>
        <taxon>Haloferacaceae</taxon>
        <taxon>Halogeometricum</taxon>
    </lineage>
</organism>
<dbReference type="InterPro" id="IPR035959">
    <property type="entry name" value="RutC-like_sf"/>
</dbReference>
<protein>
    <submittedName>
        <fullName evidence="2">Rid family detoxifying hydrolase</fullName>
    </submittedName>
</protein>
<dbReference type="RefSeq" id="WP_310930354.1">
    <property type="nucleotide sequence ID" value="NZ_JAMQOQ010000006.1"/>
</dbReference>
<dbReference type="InterPro" id="IPR006056">
    <property type="entry name" value="RidA"/>
</dbReference>
<dbReference type="PROSITE" id="PS01094">
    <property type="entry name" value="UPF0076"/>
    <property type="match status" value="1"/>
</dbReference>
<dbReference type="Gene3D" id="3.30.1330.40">
    <property type="entry name" value="RutC-like"/>
    <property type="match status" value="1"/>
</dbReference>
<evidence type="ECO:0000256" key="1">
    <source>
        <dbReference type="ARBA" id="ARBA00010552"/>
    </source>
</evidence>
<comment type="caution">
    <text evidence="2">The sequence shown here is derived from an EMBL/GenBank/DDBJ whole genome shotgun (WGS) entry which is preliminary data.</text>
</comment>
<gene>
    <name evidence="2" type="ORF">NDI79_19365</name>
</gene>
<dbReference type="CDD" id="cd00448">
    <property type="entry name" value="YjgF_YER057c_UK114_family"/>
    <property type="match status" value="1"/>
</dbReference>
<accession>A0ABU2G6B6</accession>
<dbReference type="Proteomes" id="UP001254813">
    <property type="component" value="Unassembled WGS sequence"/>
</dbReference>
<keyword evidence="3" id="KW-1185">Reference proteome</keyword>
<name>A0ABU2G6B6_9EURY</name>
<dbReference type="Pfam" id="PF01042">
    <property type="entry name" value="Ribonuc_L-PSP"/>
    <property type="match status" value="1"/>
</dbReference>
<proteinExistence type="inferred from homology"/>
<dbReference type="GO" id="GO:0016787">
    <property type="term" value="F:hydrolase activity"/>
    <property type="evidence" value="ECO:0007669"/>
    <property type="project" value="UniProtKB-KW"/>
</dbReference>
<keyword evidence="2" id="KW-0378">Hydrolase</keyword>
<dbReference type="InterPro" id="IPR019897">
    <property type="entry name" value="RidA_CS"/>
</dbReference>
<dbReference type="PANTHER" id="PTHR11803:SF58">
    <property type="entry name" value="PROTEIN HMF1-RELATED"/>
    <property type="match status" value="1"/>
</dbReference>
<evidence type="ECO:0000313" key="3">
    <source>
        <dbReference type="Proteomes" id="UP001254813"/>
    </source>
</evidence>
<dbReference type="InterPro" id="IPR006175">
    <property type="entry name" value="YjgF/YER057c/UK114"/>
</dbReference>
<reference evidence="2 3" key="1">
    <citation type="submission" date="2022-06" db="EMBL/GenBank/DDBJ databases">
        <title>Halogeometricum sp. a new haloarchaeum isolate from saline soil.</title>
        <authorList>
            <person name="Strakova D."/>
            <person name="Galisteo C."/>
            <person name="Sanchez-Porro C."/>
            <person name="Ventosa A."/>
        </authorList>
    </citation>
    <scope>NUCLEOTIDE SEQUENCE [LARGE SCALE GENOMIC DNA]</scope>
    <source>
        <strain evidence="3">S3BR25-2</strain>
    </source>
</reference>
<dbReference type="EMBL" id="JAMQOQ010000006">
    <property type="protein sequence ID" value="MDS0296336.1"/>
    <property type="molecule type" value="Genomic_DNA"/>
</dbReference>
<dbReference type="PANTHER" id="PTHR11803">
    <property type="entry name" value="2-IMINOBUTANOATE/2-IMINOPROPANOATE DEAMINASE RIDA"/>
    <property type="match status" value="1"/>
</dbReference>
<comment type="similarity">
    <text evidence="1">Belongs to the RutC family.</text>
</comment>
<dbReference type="NCBIfam" id="TIGR00004">
    <property type="entry name" value="Rid family detoxifying hydrolase"/>
    <property type="match status" value="1"/>
</dbReference>
<sequence>MKRTISTDDAPAAVGAYSQATTNGSILFTAGQIPLTPDGELLDDEDVATQTERSLDNVMAILESEGADASDVLKVNVYLDDIDDFEEMNETYATYFEEEPPARSALEVGALPKGASVEIEAIADVSEE</sequence>
<dbReference type="SUPFAM" id="SSF55298">
    <property type="entry name" value="YjgF-like"/>
    <property type="match status" value="1"/>
</dbReference>
<evidence type="ECO:0000313" key="2">
    <source>
        <dbReference type="EMBL" id="MDS0296336.1"/>
    </source>
</evidence>